<evidence type="ECO:0000313" key="1">
    <source>
        <dbReference type="EMBL" id="SBT53213.1"/>
    </source>
</evidence>
<protein>
    <submittedName>
        <fullName evidence="1">Uncharacterized protein</fullName>
    </submittedName>
</protein>
<dbReference type="Proteomes" id="UP000199385">
    <property type="component" value="Chromosome I"/>
</dbReference>
<dbReference type="OrthoDB" id="3405030at2"/>
<dbReference type="RefSeq" id="WP_091671763.1">
    <property type="nucleotide sequence ID" value="NZ_LT594323.1"/>
</dbReference>
<keyword evidence="2" id="KW-1185">Reference proteome</keyword>
<name>A0A1A9AAT7_9ACTN</name>
<reference evidence="2" key="1">
    <citation type="submission" date="2016-06" db="EMBL/GenBank/DDBJ databases">
        <authorList>
            <person name="Varghese N."/>
            <person name="Submissions Spin"/>
        </authorList>
    </citation>
    <scope>NUCLEOTIDE SEQUENCE [LARGE SCALE GENOMIC DNA]</scope>
    <source>
        <strain evidence="2">DSM 44815</strain>
    </source>
</reference>
<gene>
    <name evidence="1" type="ORF">GA0070611_6011</name>
</gene>
<sequence>MGVDAVLYRLVRAGPTRRRASYVASEVVADPDDVLLDLLKRVRGGGRTPLLDRVDPLGEMVVGPGSAPQLLTELRCLAEVATAPAEVEQVRRLALLARRCLNTREVEIRFEGD</sequence>
<dbReference type="PATRIC" id="fig|261654.4.peg.6082"/>
<organism evidence="1 2">
    <name type="scientific">Micromonospora auratinigra</name>
    <dbReference type="NCBI Taxonomy" id="261654"/>
    <lineage>
        <taxon>Bacteria</taxon>
        <taxon>Bacillati</taxon>
        <taxon>Actinomycetota</taxon>
        <taxon>Actinomycetes</taxon>
        <taxon>Micromonosporales</taxon>
        <taxon>Micromonosporaceae</taxon>
        <taxon>Micromonospora</taxon>
    </lineage>
</organism>
<dbReference type="EMBL" id="LT594323">
    <property type="protein sequence ID" value="SBT53213.1"/>
    <property type="molecule type" value="Genomic_DNA"/>
</dbReference>
<dbReference type="AlphaFoldDB" id="A0A1A9AAT7"/>
<proteinExistence type="predicted"/>
<evidence type="ECO:0000313" key="2">
    <source>
        <dbReference type="Proteomes" id="UP000199385"/>
    </source>
</evidence>
<accession>A0A1A9AAT7</accession>